<feature type="region of interest" description="Disordered" evidence="1">
    <location>
        <begin position="1"/>
        <end position="22"/>
    </location>
</feature>
<sequence length="284" mass="31941">MSPDTAQDIEEERSKEEEDDTLVNLMKTSVANKLRKRKSMDEIRTARREKKVGGIGPSKSWSKVEVRKRKESESSESDEDVEDDVPNISPVKRVAVERELGKEAVEVKEVMELIKAAGLMKIVTALPQCYEGLVKEFIVNIPEEIYKRSSSEFYKVYVRGKCVKLSPTIINKFLGRGTDGGVDLETTDNEVCRIITVGQVKEWPSRKHLSASKLTVKYAILHKIGSANWVPTNHISTISIVLGRIIHAIGTKINYDFGKFLFDQTIRHASINAVKLPIAFPLIT</sequence>
<dbReference type="AlphaFoldDB" id="A0A9D4X2E2"/>
<feature type="compositionally biased region" description="Acidic residues" evidence="1">
    <location>
        <begin position="7"/>
        <end position="21"/>
    </location>
</feature>
<reference evidence="3 4" key="1">
    <citation type="journal article" date="2022" name="Nat. Genet.">
        <title>Improved pea reference genome and pan-genome highlight genomic features and evolutionary characteristics.</title>
        <authorList>
            <person name="Yang T."/>
            <person name="Liu R."/>
            <person name="Luo Y."/>
            <person name="Hu S."/>
            <person name="Wang D."/>
            <person name="Wang C."/>
            <person name="Pandey M.K."/>
            <person name="Ge S."/>
            <person name="Xu Q."/>
            <person name="Li N."/>
            <person name="Li G."/>
            <person name="Huang Y."/>
            <person name="Saxena R.K."/>
            <person name="Ji Y."/>
            <person name="Li M."/>
            <person name="Yan X."/>
            <person name="He Y."/>
            <person name="Liu Y."/>
            <person name="Wang X."/>
            <person name="Xiang C."/>
            <person name="Varshney R.K."/>
            <person name="Ding H."/>
            <person name="Gao S."/>
            <person name="Zong X."/>
        </authorList>
    </citation>
    <scope>NUCLEOTIDE SEQUENCE [LARGE SCALE GENOMIC DNA]</scope>
    <source>
        <strain evidence="3 4">cv. Zhongwan 6</strain>
    </source>
</reference>
<feature type="region of interest" description="Disordered" evidence="1">
    <location>
        <begin position="34"/>
        <end position="85"/>
    </location>
</feature>
<feature type="compositionally biased region" description="Basic and acidic residues" evidence="1">
    <location>
        <begin position="62"/>
        <end position="73"/>
    </location>
</feature>
<gene>
    <name evidence="3" type="ORF">KIW84_056981</name>
</gene>
<keyword evidence="4" id="KW-1185">Reference proteome</keyword>
<dbReference type="InterPro" id="IPR046796">
    <property type="entry name" value="Transposase_32_dom"/>
</dbReference>
<evidence type="ECO:0000256" key="1">
    <source>
        <dbReference type="SAM" id="MobiDB-lite"/>
    </source>
</evidence>
<dbReference type="Gramene" id="Psat05G0698100-T1">
    <property type="protein sequence ID" value="KAI5412127.1"/>
    <property type="gene ID" value="KIW84_056981"/>
</dbReference>
<evidence type="ECO:0000313" key="3">
    <source>
        <dbReference type="EMBL" id="KAI5412127.1"/>
    </source>
</evidence>
<feature type="compositionally biased region" description="Acidic residues" evidence="1">
    <location>
        <begin position="74"/>
        <end position="85"/>
    </location>
</feature>
<dbReference type="Pfam" id="PF20167">
    <property type="entry name" value="Transposase_32"/>
    <property type="match status" value="1"/>
</dbReference>
<evidence type="ECO:0000259" key="2">
    <source>
        <dbReference type="Pfam" id="PF20167"/>
    </source>
</evidence>
<protein>
    <recommendedName>
        <fullName evidence="2">Putative plant transposon protein domain-containing protein</fullName>
    </recommendedName>
</protein>
<evidence type="ECO:0000313" key="4">
    <source>
        <dbReference type="Proteomes" id="UP001058974"/>
    </source>
</evidence>
<accession>A0A9D4X2E2</accession>
<feature type="domain" description="Putative plant transposon protein" evidence="2">
    <location>
        <begin position="118"/>
        <end position="282"/>
    </location>
</feature>
<dbReference type="Proteomes" id="UP001058974">
    <property type="component" value="Chromosome 5"/>
</dbReference>
<proteinExistence type="predicted"/>
<name>A0A9D4X2E2_PEA</name>
<organism evidence="3 4">
    <name type="scientific">Pisum sativum</name>
    <name type="common">Garden pea</name>
    <name type="synonym">Lathyrus oleraceus</name>
    <dbReference type="NCBI Taxonomy" id="3888"/>
    <lineage>
        <taxon>Eukaryota</taxon>
        <taxon>Viridiplantae</taxon>
        <taxon>Streptophyta</taxon>
        <taxon>Embryophyta</taxon>
        <taxon>Tracheophyta</taxon>
        <taxon>Spermatophyta</taxon>
        <taxon>Magnoliopsida</taxon>
        <taxon>eudicotyledons</taxon>
        <taxon>Gunneridae</taxon>
        <taxon>Pentapetalae</taxon>
        <taxon>rosids</taxon>
        <taxon>fabids</taxon>
        <taxon>Fabales</taxon>
        <taxon>Fabaceae</taxon>
        <taxon>Papilionoideae</taxon>
        <taxon>50 kb inversion clade</taxon>
        <taxon>NPAAA clade</taxon>
        <taxon>Hologalegina</taxon>
        <taxon>IRL clade</taxon>
        <taxon>Fabeae</taxon>
        <taxon>Lathyrus</taxon>
    </lineage>
</organism>
<comment type="caution">
    <text evidence="3">The sequence shown here is derived from an EMBL/GenBank/DDBJ whole genome shotgun (WGS) entry which is preliminary data.</text>
</comment>
<dbReference type="EMBL" id="JAMSHJ010000005">
    <property type="protein sequence ID" value="KAI5412127.1"/>
    <property type="molecule type" value="Genomic_DNA"/>
</dbReference>